<proteinExistence type="predicted"/>
<dbReference type="OrthoDB" id="7272712at2"/>
<dbReference type="SUPFAM" id="SSF54909">
    <property type="entry name" value="Dimeric alpha+beta barrel"/>
    <property type="match status" value="1"/>
</dbReference>
<accession>A0A0H3FT63</accession>
<evidence type="ECO:0008006" key="3">
    <source>
        <dbReference type="Google" id="ProtNLM"/>
    </source>
</evidence>
<protein>
    <recommendedName>
        <fullName evidence="3">L-rhamnose mutarotase</fullName>
    </recommendedName>
</protein>
<dbReference type="PANTHER" id="PTHR43239:SF1">
    <property type="entry name" value="UPF0734 PROTEIN DDB_G0273871_DDB_G0273177"/>
    <property type="match status" value="1"/>
</dbReference>
<dbReference type="Proteomes" id="UP000008881">
    <property type="component" value="Chromosome"/>
</dbReference>
<dbReference type="InterPro" id="IPR052996">
    <property type="entry name" value="Carb_Metab_Mutarotase"/>
</dbReference>
<sequence length="118" mass="13851">MSVTAARRRLCQALDLVDSAEKIAEYQRLHERIWPEVAGHLRAHGVLDMEIYRLGTRLFMVMEVAGDFDGERFAQHSLNHPVIQRWEALMWQYQVPTPWTPAGEKWVSMERIFSLQDQ</sequence>
<dbReference type="HOGENOM" id="CLU_100689_4_0_6"/>
<keyword evidence="2" id="KW-1185">Reference proteome</keyword>
<dbReference type="Gene3D" id="3.30.70.100">
    <property type="match status" value="1"/>
</dbReference>
<gene>
    <name evidence="1" type="ordered locus">EAE_05255</name>
</gene>
<dbReference type="EMBL" id="CP002824">
    <property type="protein sequence ID" value="AEG95978.1"/>
    <property type="molecule type" value="Genomic_DNA"/>
</dbReference>
<dbReference type="GO" id="GO:0016857">
    <property type="term" value="F:racemase and epimerase activity, acting on carbohydrates and derivatives"/>
    <property type="evidence" value="ECO:0007669"/>
    <property type="project" value="InterPro"/>
</dbReference>
<dbReference type="Pfam" id="PF05336">
    <property type="entry name" value="rhaM"/>
    <property type="match status" value="1"/>
</dbReference>
<evidence type="ECO:0000313" key="1">
    <source>
        <dbReference type="EMBL" id="AEG95978.1"/>
    </source>
</evidence>
<dbReference type="PANTHER" id="PTHR43239">
    <property type="entry name" value="UPF0734 PROTEIN DDB_G0273871/DDB_G0273177"/>
    <property type="match status" value="1"/>
</dbReference>
<dbReference type="KEGG" id="eae:EAE_05255"/>
<name>A0A0H3FT63_KLEAK</name>
<dbReference type="AlphaFoldDB" id="A0A0H3FT63"/>
<dbReference type="GeneID" id="93314182"/>
<dbReference type="InterPro" id="IPR008000">
    <property type="entry name" value="Rham/fucose_mutarotase"/>
</dbReference>
<organism evidence="1 2">
    <name type="scientific">Klebsiella aerogenes (strain ATCC 13048 / DSM 30053 / CCUG 1429 / JCM 1235 / KCTC 2190 / NBRC 13534 / NCIMB 10102 / NCTC 10006 / CDC 819-56)</name>
    <name type="common">Enterobacter aerogenes</name>
    <dbReference type="NCBI Taxonomy" id="1028307"/>
    <lineage>
        <taxon>Bacteria</taxon>
        <taxon>Pseudomonadati</taxon>
        <taxon>Pseudomonadota</taxon>
        <taxon>Gammaproteobacteria</taxon>
        <taxon>Enterobacterales</taxon>
        <taxon>Enterobacteriaceae</taxon>
        <taxon>Klebsiella/Raoultella group</taxon>
        <taxon>Klebsiella</taxon>
    </lineage>
</organism>
<reference evidence="1 2" key="1">
    <citation type="journal article" date="2012" name="J. Bacteriol.">
        <title>Complete genome sequence of Enterobacter aerogenes KCTC 2190.</title>
        <authorList>
            <person name="Shin S.H."/>
            <person name="Kim S."/>
            <person name="Kim J.Y."/>
            <person name="Lee S."/>
            <person name="Um Y."/>
            <person name="Oh M.K."/>
            <person name="Kim Y.R."/>
            <person name="Lee J."/>
            <person name="Yang K.S."/>
        </authorList>
    </citation>
    <scope>NUCLEOTIDE SEQUENCE [LARGE SCALE GENOMIC DNA]</scope>
    <source>
        <strain evidence="1 2">KCTC 2190</strain>
    </source>
</reference>
<evidence type="ECO:0000313" key="2">
    <source>
        <dbReference type="Proteomes" id="UP000008881"/>
    </source>
</evidence>
<dbReference type="eggNOG" id="COG3254">
    <property type="taxonomic scope" value="Bacteria"/>
</dbReference>
<dbReference type="InterPro" id="IPR011008">
    <property type="entry name" value="Dimeric_a/b-barrel"/>
</dbReference>
<dbReference type="RefSeq" id="WP_015369371.1">
    <property type="nucleotide sequence ID" value="NC_015663.1"/>
</dbReference>
<dbReference type="PATRIC" id="fig|1028307.3.peg.1049"/>